<reference evidence="11 12" key="1">
    <citation type="submission" date="2019-02" db="EMBL/GenBank/DDBJ databases">
        <title>Halieaceae_genomes.</title>
        <authorList>
            <person name="Li S.-H."/>
        </authorList>
    </citation>
    <scope>NUCLEOTIDE SEQUENCE [LARGE SCALE GENOMIC DNA]</scope>
    <source>
        <strain evidence="11 12">JH123</strain>
    </source>
</reference>
<comment type="cofactor">
    <cofactor evidence="1">
        <name>FMN</name>
        <dbReference type="ChEBI" id="CHEBI:58210"/>
    </cofactor>
</comment>
<evidence type="ECO:0000313" key="12">
    <source>
        <dbReference type="Proteomes" id="UP001317963"/>
    </source>
</evidence>
<dbReference type="PANTHER" id="PTHR43578">
    <property type="entry name" value="NADH-QUINONE OXIDOREDUCTASE SUBUNIT F"/>
    <property type="match status" value="1"/>
</dbReference>
<accession>A0ABY6Q845</accession>
<evidence type="ECO:0000256" key="4">
    <source>
        <dbReference type="ARBA" id="ARBA00022485"/>
    </source>
</evidence>
<dbReference type="InterPro" id="IPR001949">
    <property type="entry name" value="NADH-UbQ_OxRdtase_51kDa_CS"/>
</dbReference>
<dbReference type="Gene3D" id="6.10.250.1450">
    <property type="match status" value="1"/>
</dbReference>
<dbReference type="InterPro" id="IPR019575">
    <property type="entry name" value="Nuop51_4Fe4S-bd"/>
</dbReference>
<name>A0ABY6Q845_9GAMM</name>
<dbReference type="RefSeq" id="WP_279241552.1">
    <property type="nucleotide sequence ID" value="NZ_CP036501.1"/>
</dbReference>
<dbReference type="SUPFAM" id="SSF142984">
    <property type="entry name" value="Nqo1 middle domain-like"/>
    <property type="match status" value="1"/>
</dbReference>
<evidence type="ECO:0000256" key="9">
    <source>
        <dbReference type="ARBA" id="ARBA00032787"/>
    </source>
</evidence>
<evidence type="ECO:0000256" key="3">
    <source>
        <dbReference type="ARBA" id="ARBA00019901"/>
    </source>
</evidence>
<keyword evidence="5" id="KW-0479">Metal-binding</keyword>
<gene>
    <name evidence="11" type="ORF">E0F26_10180</name>
</gene>
<feature type="domain" description="NADH-ubiquinone oxidoreductase 51kDa subunit iron-sulphur binding" evidence="10">
    <location>
        <begin position="426"/>
        <end position="471"/>
    </location>
</feature>
<keyword evidence="12" id="KW-1185">Reference proteome</keyword>
<dbReference type="SUPFAM" id="SSF142019">
    <property type="entry name" value="Nqo1 FMN-binding domain-like"/>
    <property type="match status" value="1"/>
</dbReference>
<evidence type="ECO:0000256" key="2">
    <source>
        <dbReference type="ARBA" id="ARBA00007523"/>
    </source>
</evidence>
<dbReference type="Pfam" id="PF10589">
    <property type="entry name" value="NADH_4Fe-4S"/>
    <property type="match status" value="1"/>
</dbReference>
<evidence type="ECO:0000259" key="10">
    <source>
        <dbReference type="SMART" id="SM00928"/>
    </source>
</evidence>
<comment type="similarity">
    <text evidence="2">Belongs to the complex I 51 kDa subunit family.</text>
</comment>
<dbReference type="CDD" id="cd03063">
    <property type="entry name" value="TRX_Fd_FDH_beta"/>
    <property type="match status" value="1"/>
</dbReference>
<sequence>MTLTIFIPQDTTAVAVGANRVAAAFLERAKALNVDLQIIRNGSRGAFGLEPLVEVERGEDRIAFGAVKVSDVPGIVDCLTSGSYEHETCLGSSADIPWFSAQTRITFKRCGIGVPTSLDDYRALGGYGGLQRALRLSPQAIVDEVKTSGLRGRGGAAFPTGIKWQTVLDTHSEQKYIVCNADEGDSGTFADRLLMEADPFQLVEGMTIAGLGVGATRGFIYLRSEYPKARLALESAIKIAEQSGLLGDDICGSKASFRLEVRLGAGSYICGEETSLLNSLEGKRGVVRAKPPLPAIEGLFGQPTVVNNVLTLASITSILADGGSEYARHGVDRSTGTLPIQLAGNVKYGGLIEVPFGISLREIIEVWGEGTRSQRPVRAVQVGGPLGAYLSAEQLDVPLTYEALSAIGGMLGHGGIVVFDDTVDMAKQAHFAMDFCAKESCGKCTPCRIGAVRGREVLDRVCADTASSDDLILLRDLCETMEQASLCAMGGLTPLPVKSAMNKFPEDFRVTDNHYEVAV</sequence>
<dbReference type="PROSITE" id="PS00645">
    <property type="entry name" value="COMPLEX1_51K_2"/>
    <property type="match status" value="1"/>
</dbReference>
<keyword evidence="7" id="KW-0411">Iron-sulfur</keyword>
<dbReference type="Pfam" id="PF01512">
    <property type="entry name" value="Complex1_51K"/>
    <property type="match status" value="1"/>
</dbReference>
<dbReference type="InterPro" id="IPR037225">
    <property type="entry name" value="Nuo51_FMN-bd_sf"/>
</dbReference>
<dbReference type="InterPro" id="IPR036249">
    <property type="entry name" value="Thioredoxin-like_sf"/>
</dbReference>
<dbReference type="Gene3D" id="3.10.20.600">
    <property type="match status" value="1"/>
</dbReference>
<evidence type="ECO:0000256" key="5">
    <source>
        <dbReference type="ARBA" id="ARBA00022723"/>
    </source>
</evidence>
<protein>
    <recommendedName>
        <fullName evidence="3">NADH-quinone oxidoreductase subunit F</fullName>
    </recommendedName>
    <alternativeName>
        <fullName evidence="8">NADH dehydrogenase I subunit F</fullName>
    </alternativeName>
    <alternativeName>
        <fullName evidence="9">NDH-1 subunit F</fullName>
    </alternativeName>
</protein>
<dbReference type="SUPFAM" id="SSF140490">
    <property type="entry name" value="Nqo1C-terminal domain-like"/>
    <property type="match status" value="1"/>
</dbReference>
<dbReference type="Gene3D" id="1.20.1440.230">
    <property type="entry name" value="NADH-ubiquinone oxidoreductase 51kDa subunit, iron-sulphur binding domain"/>
    <property type="match status" value="1"/>
</dbReference>
<dbReference type="InterPro" id="IPR037207">
    <property type="entry name" value="Nuop51_4Fe4S-bd_sf"/>
</dbReference>
<evidence type="ECO:0000313" key="11">
    <source>
        <dbReference type="EMBL" id="UZP75081.1"/>
    </source>
</evidence>
<evidence type="ECO:0000256" key="6">
    <source>
        <dbReference type="ARBA" id="ARBA00023004"/>
    </source>
</evidence>
<dbReference type="Proteomes" id="UP001317963">
    <property type="component" value="Chromosome"/>
</dbReference>
<organism evidence="11 12">
    <name type="scientific">Candidatus Paraluminiphilus aquimaris</name>
    <dbReference type="NCBI Taxonomy" id="2518994"/>
    <lineage>
        <taxon>Bacteria</taxon>
        <taxon>Pseudomonadati</taxon>
        <taxon>Pseudomonadota</taxon>
        <taxon>Gammaproteobacteria</taxon>
        <taxon>Cellvibrionales</taxon>
        <taxon>Halieaceae</taxon>
        <taxon>Candidatus Paraluminiphilus</taxon>
    </lineage>
</organism>
<evidence type="ECO:0000256" key="8">
    <source>
        <dbReference type="ARBA" id="ARBA00031578"/>
    </source>
</evidence>
<proteinExistence type="inferred from homology"/>
<dbReference type="InterPro" id="IPR011538">
    <property type="entry name" value="Nuo51_FMN-bd"/>
</dbReference>
<evidence type="ECO:0000256" key="7">
    <source>
        <dbReference type="ARBA" id="ARBA00023014"/>
    </source>
</evidence>
<evidence type="ECO:0000256" key="1">
    <source>
        <dbReference type="ARBA" id="ARBA00001917"/>
    </source>
</evidence>
<dbReference type="Gene3D" id="3.40.50.11540">
    <property type="entry name" value="NADH-ubiquinone oxidoreductase 51kDa subunit"/>
    <property type="match status" value="1"/>
</dbReference>
<keyword evidence="4" id="KW-0004">4Fe-4S</keyword>
<dbReference type="SMART" id="SM00928">
    <property type="entry name" value="NADH_4Fe-4S"/>
    <property type="match status" value="1"/>
</dbReference>
<keyword evidence="6" id="KW-0408">Iron</keyword>
<dbReference type="PANTHER" id="PTHR43578:SF3">
    <property type="entry name" value="NADH-QUINONE OXIDOREDUCTASE SUBUNIT F"/>
    <property type="match status" value="1"/>
</dbReference>
<dbReference type="EMBL" id="CP036501">
    <property type="protein sequence ID" value="UZP75081.1"/>
    <property type="molecule type" value="Genomic_DNA"/>
</dbReference>
<dbReference type="SUPFAM" id="SSF52833">
    <property type="entry name" value="Thioredoxin-like"/>
    <property type="match status" value="1"/>
</dbReference>